<keyword evidence="2 5" id="KW-0812">Transmembrane</keyword>
<feature type="region of interest" description="Disordered" evidence="7">
    <location>
        <begin position="1"/>
        <end position="283"/>
    </location>
</feature>
<feature type="repeat" description="Solcar" evidence="5">
    <location>
        <begin position="1191"/>
        <end position="1278"/>
    </location>
</feature>
<dbReference type="FunFam" id="1.50.40.10:FF:000078">
    <property type="entry name" value="Mitochondrial DNA replication protein YHM2"/>
    <property type="match status" value="1"/>
</dbReference>
<dbReference type="PANTHER" id="PTHR46982">
    <property type="entry name" value="CITRATE/OXOGLUTARATE CARRIER PROTEIN"/>
    <property type="match status" value="1"/>
</dbReference>
<dbReference type="Pfam" id="PF00153">
    <property type="entry name" value="Mito_carr"/>
    <property type="match status" value="2"/>
</dbReference>
<evidence type="ECO:0000313" key="8">
    <source>
        <dbReference type="EMBL" id="KAG5174035.1"/>
    </source>
</evidence>
<sequence length="1282" mass="137799">MAEIVTIPESLHDNQLPPHDDKSDTEHEDSVRQEETSGTSNGDLNLEEVTPAHAEAAAEVPVKVVNNNKEGAGTKKIGPVSVVPPKKANGGPPTPTVKKIINSGTFGAGSVKSAGTKPTTSAASVPPSKVAAPAMRKALTTNPLAAKPTSSASSKPPAPSTTTARRASVAPTRTIASPPVKSSLSASTSAKPSDAPVRSTVASPTGSVASASTKGASAAPTARPRASVSESVKKTPPSSRPSVVSSVKPPVTARSSTTSRSSTAAPAKPPSRTAGSISSIKEVKEDTKALDDLRTQLAETTQSFQSKNAQVFELENQIETLKQALDIKLKEIESKDTSMTESELARKDAESQLMEYQKMLSDVQKSLQELTITMDTKNEQLEAANSTISSQNTLIESLKAEVQELKDNLAAFEKKLESLEQSNALSSTAATEAALIEHEALVTAQANLKAVTEEVEALKVTHTKAMQDSESQIAELREQLAATEALQAQVASLKAEKEDNANKLSELEVEILESREVLENLEDTRDALQKQITMLEGQLATLTTAVDAANESAKQSNASHAEELAALVKRHQAELDTRSESYKALENSLEDLKMTLLEATAAKEQAEKGILESEASHAKKMAELQELHAAQQASLTADIEKISEELKNQETFYNAKVEVVKNEHVKLLQEAFERAKDEAARAHSEELKVFRANADITVAQLQQANQESINNLKSEHQSLMDSEINALKKQISTLNLELKATQDDLFKAKAAVETSNSEIETLTQQRDTARSQAEAAASLSPEHANEISRLTKELSNTKDDLAAMTDMLNLTRSSMTELSEKHVKELEEAAKSRADEVLKLREAHDAEVNTLAKQKSDLLVRLSDLEGELATAKASLEARQTSSPKNSGNGTIPASNSGITKEELIKMHEAHNLKVYDLQAEHEKAMKLARDEVESALVKVSELQQDIARKAMEIQYLEQEQEESSEQITRLKEDLERLGQVEIMGVSSEPGQKGVNWSNIAVGGIMNMVTTLGQPLEVLKTQMAANRSQSMWNACKTVWGRGGVAGFYQGLIPWAWIEASTKGAVLVFAASEVETAALAAGINPGFAGLLGGMTGGVAQAYATMGFTTCMKTAEITRAKTAATGVKPPSTWAVFADIYRREGLAGVNKGVNAVAVRQCTNWGSRMGFARLAEDSIRKIRGKGESEKLGAVDKIVASSIGGALATWNQPIEVIRVEMQSMAKGTANSNRPAKLTILNTLSFIYKENGIKGLYRGVTPRIGLGIWQTICMVSFADYVKAWVKKQ</sequence>
<evidence type="ECO:0000256" key="7">
    <source>
        <dbReference type="SAM" id="MobiDB-lite"/>
    </source>
</evidence>
<protein>
    <recommendedName>
        <fullName evidence="9">Mitochondrial carrier</fullName>
    </recommendedName>
</protein>
<dbReference type="Gene3D" id="1.50.40.10">
    <property type="entry name" value="Mitochondrial carrier domain"/>
    <property type="match status" value="2"/>
</dbReference>
<dbReference type="InterPro" id="IPR053017">
    <property type="entry name" value="Mito_Cit/Oxoglu_Carrier"/>
</dbReference>
<evidence type="ECO:0000256" key="1">
    <source>
        <dbReference type="ARBA" id="ARBA00004141"/>
    </source>
</evidence>
<dbReference type="GO" id="GO:0016020">
    <property type="term" value="C:membrane"/>
    <property type="evidence" value="ECO:0007669"/>
    <property type="project" value="UniProtKB-SubCell"/>
</dbReference>
<organism evidence="8">
    <name type="scientific">Psilocybe cubensis</name>
    <name type="common">Psychedelic mushroom</name>
    <name type="synonym">Stropharia cubensis</name>
    <dbReference type="NCBI Taxonomy" id="181762"/>
    <lineage>
        <taxon>Eukaryota</taxon>
        <taxon>Fungi</taxon>
        <taxon>Dikarya</taxon>
        <taxon>Basidiomycota</taxon>
        <taxon>Agaricomycotina</taxon>
        <taxon>Agaricomycetes</taxon>
        <taxon>Agaricomycetidae</taxon>
        <taxon>Agaricales</taxon>
        <taxon>Agaricineae</taxon>
        <taxon>Strophariaceae</taxon>
        <taxon>Psilocybe</taxon>
    </lineage>
</organism>
<feature type="compositionally biased region" description="Polar residues" evidence="7">
    <location>
        <begin position="200"/>
        <end position="215"/>
    </location>
</feature>
<feature type="compositionally biased region" description="Low complexity" evidence="7">
    <location>
        <begin position="143"/>
        <end position="193"/>
    </location>
</feature>
<dbReference type="EMBL" id="JAFIQS010000001">
    <property type="protein sequence ID" value="KAG5174035.1"/>
    <property type="molecule type" value="Genomic_DNA"/>
</dbReference>
<keyword evidence="6" id="KW-0175">Coiled coil</keyword>
<feature type="compositionally biased region" description="Low complexity" evidence="7">
    <location>
        <begin position="216"/>
        <end position="227"/>
    </location>
</feature>
<dbReference type="InterPro" id="IPR018108">
    <property type="entry name" value="MCP_transmembrane"/>
</dbReference>
<evidence type="ECO:0000256" key="6">
    <source>
        <dbReference type="SAM" id="Coils"/>
    </source>
</evidence>
<comment type="subcellular location">
    <subcellularLocation>
        <location evidence="1">Membrane</location>
        <topology evidence="1">Multi-pass membrane protein</topology>
    </subcellularLocation>
</comment>
<evidence type="ECO:0000256" key="4">
    <source>
        <dbReference type="ARBA" id="ARBA00023136"/>
    </source>
</evidence>
<keyword evidence="3" id="KW-1133">Transmembrane helix</keyword>
<dbReference type="GO" id="GO:0015742">
    <property type="term" value="P:alpha-ketoglutarate transport"/>
    <property type="evidence" value="ECO:0007669"/>
    <property type="project" value="TreeGrafter"/>
</dbReference>
<feature type="region of interest" description="Disordered" evidence="7">
    <location>
        <begin position="875"/>
        <end position="896"/>
    </location>
</feature>
<feature type="compositionally biased region" description="Low complexity" evidence="7">
    <location>
        <begin position="121"/>
        <end position="134"/>
    </location>
</feature>
<feature type="coiled-coil region" evidence="6">
    <location>
        <begin position="724"/>
        <end position="843"/>
    </location>
</feature>
<dbReference type="GO" id="GO:0006843">
    <property type="term" value="P:mitochondrial citrate transmembrane transport"/>
    <property type="evidence" value="ECO:0007669"/>
    <property type="project" value="TreeGrafter"/>
</dbReference>
<feature type="coiled-coil region" evidence="6">
    <location>
        <begin position="926"/>
        <end position="981"/>
    </location>
</feature>
<feature type="compositionally biased region" description="Low complexity" evidence="7">
    <location>
        <begin position="47"/>
        <end position="70"/>
    </location>
</feature>
<reference evidence="8" key="1">
    <citation type="submission" date="2021-02" db="EMBL/GenBank/DDBJ databases">
        <title>Psilocybe cubensis genome.</title>
        <authorList>
            <person name="Mckernan K.J."/>
            <person name="Crawford S."/>
            <person name="Trippe A."/>
            <person name="Kane L.T."/>
            <person name="Mclaughlin S."/>
        </authorList>
    </citation>
    <scope>NUCLEOTIDE SEQUENCE [LARGE SCALE GENOMIC DNA]</scope>
    <source>
        <strain evidence="8">MGC-MH-2018</strain>
    </source>
</reference>
<dbReference type="GO" id="GO:0005739">
    <property type="term" value="C:mitochondrion"/>
    <property type="evidence" value="ECO:0007669"/>
    <property type="project" value="TreeGrafter"/>
</dbReference>
<evidence type="ECO:0000256" key="3">
    <source>
        <dbReference type="ARBA" id="ARBA00022989"/>
    </source>
</evidence>
<dbReference type="Gene3D" id="1.10.287.1490">
    <property type="match status" value="1"/>
</dbReference>
<comment type="caution">
    <text evidence="8">The sequence shown here is derived from an EMBL/GenBank/DDBJ whole genome shotgun (WGS) entry which is preliminary data.</text>
</comment>
<feature type="compositionally biased region" description="Low complexity" evidence="7">
    <location>
        <begin position="234"/>
        <end position="274"/>
    </location>
</feature>
<proteinExistence type="predicted"/>
<dbReference type="GO" id="GO:0005371">
    <property type="term" value="F:tricarboxylate secondary active transmembrane transporter activity"/>
    <property type="evidence" value="ECO:0007669"/>
    <property type="project" value="TreeGrafter"/>
</dbReference>
<dbReference type="InterPro" id="IPR023395">
    <property type="entry name" value="MCP_dom_sf"/>
</dbReference>
<dbReference type="PROSITE" id="PS50920">
    <property type="entry name" value="SOLCAR"/>
    <property type="match status" value="1"/>
</dbReference>
<evidence type="ECO:0000256" key="5">
    <source>
        <dbReference type="PROSITE-ProRule" id="PRU00282"/>
    </source>
</evidence>
<feature type="compositionally biased region" description="Basic and acidic residues" evidence="7">
    <location>
        <begin position="18"/>
        <end position="35"/>
    </location>
</feature>
<evidence type="ECO:0008006" key="9">
    <source>
        <dbReference type="Google" id="ProtNLM"/>
    </source>
</evidence>
<dbReference type="SUPFAM" id="SSF103506">
    <property type="entry name" value="Mitochondrial carrier"/>
    <property type="match status" value="1"/>
</dbReference>
<feature type="coiled-coil region" evidence="6">
    <location>
        <begin position="582"/>
        <end position="609"/>
    </location>
</feature>
<feature type="compositionally biased region" description="Polar residues" evidence="7">
    <location>
        <begin position="878"/>
        <end position="896"/>
    </location>
</feature>
<dbReference type="PANTHER" id="PTHR46982:SF1">
    <property type="entry name" value="CITRATE_OXOGLUTARATE CARRIER PROTEIN"/>
    <property type="match status" value="1"/>
</dbReference>
<name>A0A8H8CQK3_PSICU</name>
<evidence type="ECO:0000256" key="2">
    <source>
        <dbReference type="ARBA" id="ARBA00022692"/>
    </source>
</evidence>
<keyword evidence="4 5" id="KW-0472">Membrane</keyword>
<gene>
    <name evidence="8" type="ORF">JR316_000693</name>
</gene>
<feature type="coiled-coil region" evidence="6">
    <location>
        <begin position="290"/>
        <end position="545"/>
    </location>
</feature>
<accession>A0A8H8CQK3</accession>